<name>A0A6C0CCG3_9ZZZZ</name>
<protein>
    <submittedName>
        <fullName evidence="1">Uncharacterized protein</fullName>
    </submittedName>
</protein>
<dbReference type="AlphaFoldDB" id="A0A6C0CCG3"/>
<evidence type="ECO:0000313" key="1">
    <source>
        <dbReference type="EMBL" id="QHT02141.1"/>
    </source>
</evidence>
<organism evidence="1">
    <name type="scientific">viral metagenome</name>
    <dbReference type="NCBI Taxonomy" id="1070528"/>
    <lineage>
        <taxon>unclassified sequences</taxon>
        <taxon>metagenomes</taxon>
        <taxon>organismal metagenomes</taxon>
    </lineage>
</organism>
<dbReference type="EMBL" id="MN739390">
    <property type="protein sequence ID" value="QHT02141.1"/>
    <property type="molecule type" value="Genomic_DNA"/>
</dbReference>
<sequence length="261" mass="31023">MSATAKNYLYDLPEDILVLIYKKAFKETLKDIECMRETLDNYDRLIAYIKKNQYDPYKTQAIWSITLCYRRDVGDPFYKYFLHYADSETDFLRLNKQKMCRYNPAYSSIKYIDFPIYPIKNNISTESYKSIKKILEEYALIYLGNYAPKYPNIRGLVLDDDKIRIEYVSGDSGGGVFKCYIDIYNNILEAYNFIIFIFHILNMYNQLYPAYNLEFMNDLDDLREWFQYNSFFCGFSLNDADEAIADAGDTLSCRFYSARYT</sequence>
<accession>A0A6C0CCG3</accession>
<reference evidence="1" key="1">
    <citation type="journal article" date="2020" name="Nature">
        <title>Giant virus diversity and host interactions through global metagenomics.</title>
        <authorList>
            <person name="Schulz F."/>
            <person name="Roux S."/>
            <person name="Paez-Espino D."/>
            <person name="Jungbluth S."/>
            <person name="Walsh D.A."/>
            <person name="Denef V.J."/>
            <person name="McMahon K.D."/>
            <person name="Konstantinidis K.T."/>
            <person name="Eloe-Fadrosh E.A."/>
            <person name="Kyrpides N.C."/>
            <person name="Woyke T."/>
        </authorList>
    </citation>
    <scope>NUCLEOTIDE SEQUENCE</scope>
    <source>
        <strain evidence="1">GVMAG-M-3300020565-3</strain>
    </source>
</reference>
<proteinExistence type="predicted"/>